<sequence length="65" mass="6947">MAKHDTQQKQRAGTDRTQGGRLRSQPAEGSPSPMASTGDLATKSNTRSAMNSRSSNSGRQARKSK</sequence>
<dbReference type="RefSeq" id="WP_187076573.1">
    <property type="nucleotide sequence ID" value="NZ_JACORT010000005.1"/>
</dbReference>
<name>A0A923MRE2_9BURK</name>
<proteinExistence type="predicted"/>
<evidence type="ECO:0000313" key="2">
    <source>
        <dbReference type="EMBL" id="MBC5783818.1"/>
    </source>
</evidence>
<accession>A0A923MRE2</accession>
<feature type="region of interest" description="Disordered" evidence="1">
    <location>
        <begin position="1"/>
        <end position="65"/>
    </location>
</feature>
<evidence type="ECO:0000313" key="3">
    <source>
        <dbReference type="Proteomes" id="UP000608513"/>
    </source>
</evidence>
<comment type="caution">
    <text evidence="2">The sequence shown here is derived from an EMBL/GenBank/DDBJ whole genome shotgun (WGS) entry which is preliminary data.</text>
</comment>
<dbReference type="Proteomes" id="UP000608513">
    <property type="component" value="Unassembled WGS sequence"/>
</dbReference>
<organism evidence="2 3">
    <name type="scientific">Ramlibacter cellulosilyticus</name>
    <dbReference type="NCBI Taxonomy" id="2764187"/>
    <lineage>
        <taxon>Bacteria</taxon>
        <taxon>Pseudomonadati</taxon>
        <taxon>Pseudomonadota</taxon>
        <taxon>Betaproteobacteria</taxon>
        <taxon>Burkholderiales</taxon>
        <taxon>Comamonadaceae</taxon>
        <taxon>Ramlibacter</taxon>
    </lineage>
</organism>
<reference evidence="2" key="1">
    <citation type="submission" date="2020-08" db="EMBL/GenBank/DDBJ databases">
        <title>Ramlibacter sp. USB13 16S ribosomal RNA gene genome sequencing and assembly.</title>
        <authorList>
            <person name="Kang M."/>
        </authorList>
    </citation>
    <scope>NUCLEOTIDE SEQUENCE</scope>
    <source>
        <strain evidence="2">USB13</strain>
    </source>
</reference>
<gene>
    <name evidence="2" type="ORF">H8N03_12755</name>
</gene>
<dbReference type="EMBL" id="JACORT010000005">
    <property type="protein sequence ID" value="MBC5783818.1"/>
    <property type="molecule type" value="Genomic_DNA"/>
</dbReference>
<keyword evidence="3" id="KW-1185">Reference proteome</keyword>
<feature type="compositionally biased region" description="Polar residues" evidence="1">
    <location>
        <begin position="42"/>
        <end position="59"/>
    </location>
</feature>
<dbReference type="AlphaFoldDB" id="A0A923MRE2"/>
<evidence type="ECO:0000256" key="1">
    <source>
        <dbReference type="SAM" id="MobiDB-lite"/>
    </source>
</evidence>
<feature type="compositionally biased region" description="Basic and acidic residues" evidence="1">
    <location>
        <begin position="1"/>
        <end position="14"/>
    </location>
</feature>
<protein>
    <submittedName>
        <fullName evidence="2">Uncharacterized protein</fullName>
    </submittedName>
</protein>